<dbReference type="Proteomes" id="UP000824120">
    <property type="component" value="Chromosome 12"/>
</dbReference>
<evidence type="ECO:0000256" key="4">
    <source>
        <dbReference type="ARBA" id="ARBA00022692"/>
    </source>
</evidence>
<feature type="transmembrane region" description="Helical" evidence="8">
    <location>
        <begin position="40"/>
        <end position="63"/>
    </location>
</feature>
<keyword evidence="6 8" id="KW-1133">Transmembrane helix</keyword>
<keyword evidence="7 8" id="KW-0472">Membrane</keyword>
<evidence type="ECO:0000313" key="10">
    <source>
        <dbReference type="Proteomes" id="UP000824120"/>
    </source>
</evidence>
<dbReference type="GO" id="GO:0006865">
    <property type="term" value="P:amino acid transport"/>
    <property type="evidence" value="ECO:0007669"/>
    <property type="project" value="UniProtKB-KW"/>
</dbReference>
<dbReference type="InterPro" id="IPR040359">
    <property type="entry name" value="GDU"/>
</dbReference>
<feature type="transmembrane region" description="Helical" evidence="8">
    <location>
        <begin position="161"/>
        <end position="188"/>
    </location>
</feature>
<proteinExistence type="inferred from homology"/>
<comment type="similarity">
    <text evidence="2">Belongs to the GLUTAMINE DUMPER 1 (TC 9.B.60) family.</text>
</comment>
<comment type="subcellular location">
    <subcellularLocation>
        <location evidence="1">Membrane</location>
        <topology evidence="1">Single-pass membrane protein</topology>
    </subcellularLocation>
</comment>
<dbReference type="AlphaFoldDB" id="A0A9J5WFQ7"/>
<evidence type="ECO:0000313" key="9">
    <source>
        <dbReference type="EMBL" id="KAG5573702.1"/>
    </source>
</evidence>
<comment type="caution">
    <text evidence="9">The sequence shown here is derived from an EMBL/GenBank/DDBJ whole genome shotgun (WGS) entry which is preliminary data.</text>
</comment>
<dbReference type="GO" id="GO:0080143">
    <property type="term" value="P:regulation of amino acid export"/>
    <property type="evidence" value="ECO:0007669"/>
    <property type="project" value="InterPro"/>
</dbReference>
<name>A0A9J5WFQ7_SOLCO</name>
<gene>
    <name evidence="9" type="ORF">H5410_063468</name>
</gene>
<keyword evidence="4 8" id="KW-0812">Transmembrane</keyword>
<organism evidence="9 10">
    <name type="scientific">Solanum commersonii</name>
    <name type="common">Commerson's wild potato</name>
    <name type="synonym">Commerson's nightshade</name>
    <dbReference type="NCBI Taxonomy" id="4109"/>
    <lineage>
        <taxon>Eukaryota</taxon>
        <taxon>Viridiplantae</taxon>
        <taxon>Streptophyta</taxon>
        <taxon>Embryophyta</taxon>
        <taxon>Tracheophyta</taxon>
        <taxon>Spermatophyta</taxon>
        <taxon>Magnoliopsida</taxon>
        <taxon>eudicotyledons</taxon>
        <taxon>Gunneridae</taxon>
        <taxon>Pentapetalae</taxon>
        <taxon>asterids</taxon>
        <taxon>lamiids</taxon>
        <taxon>Solanales</taxon>
        <taxon>Solanaceae</taxon>
        <taxon>Solanoideae</taxon>
        <taxon>Solaneae</taxon>
        <taxon>Solanum</taxon>
    </lineage>
</organism>
<accession>A0A9J5WFQ7</accession>
<evidence type="ECO:0000256" key="5">
    <source>
        <dbReference type="ARBA" id="ARBA00022970"/>
    </source>
</evidence>
<reference evidence="9 10" key="1">
    <citation type="submission" date="2020-09" db="EMBL/GenBank/DDBJ databases">
        <title>De no assembly of potato wild relative species, Solanum commersonii.</title>
        <authorList>
            <person name="Cho K."/>
        </authorList>
    </citation>
    <scope>NUCLEOTIDE SEQUENCE [LARGE SCALE GENOMIC DNA]</scope>
    <source>
        <strain evidence="9">LZ3.2</strain>
        <tissue evidence="9">Leaf</tissue>
    </source>
</reference>
<keyword evidence="10" id="KW-1185">Reference proteome</keyword>
<dbReference type="PANTHER" id="PTHR33228:SF43">
    <property type="entry name" value="PROTEIN GLUTAMINE DUMPER 2-LIKE"/>
    <property type="match status" value="1"/>
</dbReference>
<keyword evidence="5" id="KW-0029">Amino-acid transport</keyword>
<evidence type="ECO:0000256" key="1">
    <source>
        <dbReference type="ARBA" id="ARBA00004167"/>
    </source>
</evidence>
<sequence length="282" mass="30856">MRTVSTFITTPSTMTAIEPTVKTTFSPAESFQRSPWHSPAAYLFIGVAAMLGLIAFALVILACSYLKRSGETRDGGDDLESGAGEKSAGYLCKVVPIYEEKIVVIMAGDLNPTFLATPISSKSSSFGDENGSKIEKKLEMENEELADEKLKDQKSPWHSPALYLFAGVASMLVLITFALVILACSYWRRSGYPRENGDAESGAGEKSAGNVFKASPVFEEKIVVIMAGDLNPTFWLRLFQAEVIRLVLVIKLTRRFEKESGEFDDEKSKDEVIAMEGYGSSS</sequence>
<evidence type="ECO:0000256" key="7">
    <source>
        <dbReference type="ARBA" id="ARBA00023136"/>
    </source>
</evidence>
<protein>
    <submittedName>
        <fullName evidence="9">Uncharacterized protein</fullName>
    </submittedName>
</protein>
<evidence type="ECO:0000256" key="6">
    <source>
        <dbReference type="ARBA" id="ARBA00022989"/>
    </source>
</evidence>
<dbReference type="GO" id="GO:0016020">
    <property type="term" value="C:membrane"/>
    <property type="evidence" value="ECO:0007669"/>
    <property type="project" value="UniProtKB-SubCell"/>
</dbReference>
<evidence type="ECO:0000256" key="2">
    <source>
        <dbReference type="ARBA" id="ARBA00009977"/>
    </source>
</evidence>
<evidence type="ECO:0000256" key="3">
    <source>
        <dbReference type="ARBA" id="ARBA00022448"/>
    </source>
</evidence>
<keyword evidence="3" id="KW-0813">Transport</keyword>
<dbReference type="EMBL" id="JACXVP010000012">
    <property type="protein sequence ID" value="KAG5573702.1"/>
    <property type="molecule type" value="Genomic_DNA"/>
</dbReference>
<evidence type="ECO:0000256" key="8">
    <source>
        <dbReference type="SAM" id="Phobius"/>
    </source>
</evidence>
<dbReference type="PANTHER" id="PTHR33228">
    <property type="entry name" value="PROTEIN GLUTAMINE DUMPER 4-RELATED"/>
    <property type="match status" value="1"/>
</dbReference>
<dbReference type="OrthoDB" id="1930784at2759"/>